<name>A0A1H1JAZ5_9BURK</name>
<gene>
    <name evidence="1" type="ORF">SAMN05445850_4486</name>
</gene>
<accession>A0A1H1JAZ5</accession>
<protein>
    <submittedName>
        <fullName evidence="1">Uncharacterized protein</fullName>
    </submittedName>
</protein>
<dbReference type="Proteomes" id="UP000199365">
    <property type="component" value="Unassembled WGS sequence"/>
</dbReference>
<organism evidence="1 2">
    <name type="scientific">Paraburkholderia tuberum</name>
    <dbReference type="NCBI Taxonomy" id="157910"/>
    <lineage>
        <taxon>Bacteria</taxon>
        <taxon>Pseudomonadati</taxon>
        <taxon>Pseudomonadota</taxon>
        <taxon>Betaproteobacteria</taxon>
        <taxon>Burkholderiales</taxon>
        <taxon>Burkholderiaceae</taxon>
        <taxon>Paraburkholderia</taxon>
    </lineage>
</organism>
<dbReference type="STRING" id="157910.SAMN05445850_4486"/>
<evidence type="ECO:0000313" key="2">
    <source>
        <dbReference type="Proteomes" id="UP000199365"/>
    </source>
</evidence>
<dbReference type="AlphaFoldDB" id="A0A1H1JAZ5"/>
<proteinExistence type="predicted"/>
<reference evidence="2" key="1">
    <citation type="submission" date="2016-10" db="EMBL/GenBank/DDBJ databases">
        <authorList>
            <person name="Varghese N."/>
            <person name="Submissions S."/>
        </authorList>
    </citation>
    <scope>NUCLEOTIDE SEQUENCE [LARGE SCALE GENOMIC DNA]</scope>
    <source>
        <strain evidence="2">DUS833</strain>
    </source>
</reference>
<sequence length="69" mass="7579">MGLTNPYGTARPCRGCEHWGGEIADGQHALCLRDGRRQVQAQPESGCVHWVRAIGSDDEPAIYTSRGKR</sequence>
<evidence type="ECO:0000313" key="1">
    <source>
        <dbReference type="EMBL" id="SDR46940.1"/>
    </source>
</evidence>
<dbReference type="EMBL" id="FNKX01000002">
    <property type="protein sequence ID" value="SDR46940.1"/>
    <property type="molecule type" value="Genomic_DNA"/>
</dbReference>
<keyword evidence="2" id="KW-1185">Reference proteome</keyword>